<dbReference type="EMBL" id="JAIWJY010000003">
    <property type="protein sequence ID" value="MDE1206387.1"/>
    <property type="molecule type" value="Genomic_DNA"/>
</dbReference>
<accession>A0A9X4EMI8</accession>
<name>A0A9X4EMI8_9FLAO</name>
<evidence type="ECO:0008006" key="3">
    <source>
        <dbReference type="Google" id="ProtNLM"/>
    </source>
</evidence>
<protein>
    <recommendedName>
        <fullName evidence="3">RHS repeat-associated core domain-containing protein</fullName>
    </recommendedName>
</protein>
<dbReference type="RefSeq" id="WP_274639595.1">
    <property type="nucleotide sequence ID" value="NZ_JAIWJY010000003.1"/>
</dbReference>
<gene>
    <name evidence="1" type="ORF">LCI24_06205</name>
</gene>
<evidence type="ECO:0000313" key="1">
    <source>
        <dbReference type="EMBL" id="MDE1206387.1"/>
    </source>
</evidence>
<comment type="caution">
    <text evidence="1">The sequence shown here is derived from an EMBL/GenBank/DDBJ whole genome shotgun (WGS) entry which is preliminary data.</text>
</comment>
<keyword evidence="2" id="KW-1185">Reference proteome</keyword>
<reference evidence="1" key="1">
    <citation type="submission" date="2021-09" db="EMBL/GenBank/DDBJ databases">
        <authorList>
            <person name="Smyrli M."/>
        </authorList>
    </citation>
    <scope>NUCLEOTIDE SEQUENCE</scope>
    <source>
        <strain evidence="1">LAR25</strain>
    </source>
</reference>
<evidence type="ECO:0000313" key="2">
    <source>
        <dbReference type="Proteomes" id="UP001149303"/>
    </source>
</evidence>
<organism evidence="1 2">
    <name type="scientific">Tenacibaculum larymnensis</name>
    <dbReference type="NCBI Taxonomy" id="2878201"/>
    <lineage>
        <taxon>Bacteria</taxon>
        <taxon>Pseudomonadati</taxon>
        <taxon>Bacteroidota</taxon>
        <taxon>Flavobacteriia</taxon>
        <taxon>Flavobacteriales</taxon>
        <taxon>Flavobacteriaceae</taxon>
        <taxon>Tenacibaculum</taxon>
    </lineage>
</organism>
<dbReference type="Gene3D" id="2.180.10.10">
    <property type="entry name" value="RHS repeat-associated core"/>
    <property type="match status" value="1"/>
</dbReference>
<dbReference type="Proteomes" id="UP001149303">
    <property type="component" value="Unassembled WGS sequence"/>
</dbReference>
<proteinExistence type="predicted"/>
<dbReference type="AlphaFoldDB" id="A0A9X4EMI8"/>
<sequence length="344" mass="38251">MKRLLTLIITIIFFGFGFAQEKENLSPEEKAKREKNIQVGNPFKKFGYTPKIATLSKGKYLEFHDLDSIVPIGSVMYNVYTQKIVSFRNLDSLGLSEATLKPEVISRWLSPDPLSDEFPDKSPYNFVNNNPIRFIDPLGLAPEDIIFLNNKEKEVARIITNDKNDIYVSVDTDLSVPSPIVIDTTVEKEQPIDAVGINFEWSLTVGGGAHGGTGFVYFLSGEDEGNLFNYDYKGSNVGLGEGFGISSYLSEFNSKEAPDSFNSVKGFGGNYNGYELSYGFGGVSYSWSNVNNTTDEIHPGMRSTWTWKSRSLGGAVGVDKSSPKLQARFFGGETYDFKQLNKKK</sequence>